<keyword evidence="5" id="KW-1185">Reference proteome</keyword>
<organism evidence="4 5">
    <name type="scientific">Wansuia hejianensis</name>
    <dbReference type="NCBI Taxonomy" id="2763667"/>
    <lineage>
        <taxon>Bacteria</taxon>
        <taxon>Bacillati</taxon>
        <taxon>Bacillota</taxon>
        <taxon>Clostridia</taxon>
        <taxon>Lachnospirales</taxon>
        <taxon>Lachnospiraceae</taxon>
        <taxon>Wansuia</taxon>
    </lineage>
</organism>
<dbReference type="Proteomes" id="UP000515860">
    <property type="component" value="Chromosome"/>
</dbReference>
<dbReference type="PANTHER" id="PTHR43818:SF11">
    <property type="entry name" value="BCDNA.GH03377"/>
    <property type="match status" value="1"/>
</dbReference>
<dbReference type="PANTHER" id="PTHR43818">
    <property type="entry name" value="BCDNA.GH03377"/>
    <property type="match status" value="1"/>
</dbReference>
<dbReference type="AlphaFoldDB" id="A0A7G9GG65"/>
<proteinExistence type="predicted"/>
<dbReference type="InterPro" id="IPR050463">
    <property type="entry name" value="Gfo/Idh/MocA_oxidrdct_glycsds"/>
</dbReference>
<evidence type="ECO:0000259" key="2">
    <source>
        <dbReference type="Pfam" id="PF01408"/>
    </source>
</evidence>
<dbReference type="EMBL" id="CP060635">
    <property type="protein sequence ID" value="QNM09797.1"/>
    <property type="molecule type" value="Genomic_DNA"/>
</dbReference>
<evidence type="ECO:0000313" key="4">
    <source>
        <dbReference type="EMBL" id="QNM09797.1"/>
    </source>
</evidence>
<accession>A0A7G9GG65</accession>
<evidence type="ECO:0000313" key="5">
    <source>
        <dbReference type="Proteomes" id="UP000515860"/>
    </source>
</evidence>
<dbReference type="Gene3D" id="3.40.50.720">
    <property type="entry name" value="NAD(P)-binding Rossmann-like Domain"/>
    <property type="match status" value="1"/>
</dbReference>
<dbReference type="Pfam" id="PF01408">
    <property type="entry name" value="GFO_IDH_MocA"/>
    <property type="match status" value="1"/>
</dbReference>
<dbReference type="Gene3D" id="3.30.360.10">
    <property type="entry name" value="Dihydrodipicolinate Reductase, domain 2"/>
    <property type="match status" value="1"/>
</dbReference>
<keyword evidence="1" id="KW-0560">Oxidoreductase</keyword>
<dbReference type="GO" id="GO:0016491">
    <property type="term" value="F:oxidoreductase activity"/>
    <property type="evidence" value="ECO:0007669"/>
    <property type="project" value="UniProtKB-KW"/>
</dbReference>
<dbReference type="GO" id="GO:0000166">
    <property type="term" value="F:nucleotide binding"/>
    <property type="evidence" value="ECO:0007669"/>
    <property type="project" value="InterPro"/>
</dbReference>
<dbReference type="KEGG" id="whj:H9Q79_05785"/>
<dbReference type="Pfam" id="PF22725">
    <property type="entry name" value="GFO_IDH_MocA_C3"/>
    <property type="match status" value="1"/>
</dbReference>
<dbReference type="InterPro" id="IPR055170">
    <property type="entry name" value="GFO_IDH_MocA-like_dom"/>
</dbReference>
<feature type="domain" description="GFO/IDH/MocA-like oxidoreductase" evidence="3">
    <location>
        <begin position="133"/>
        <end position="254"/>
    </location>
</feature>
<dbReference type="InterPro" id="IPR036291">
    <property type="entry name" value="NAD(P)-bd_dom_sf"/>
</dbReference>
<dbReference type="InterPro" id="IPR000683">
    <property type="entry name" value="Gfo/Idh/MocA-like_OxRdtase_N"/>
</dbReference>
<dbReference type="RefSeq" id="WP_249329387.1">
    <property type="nucleotide sequence ID" value="NZ_CP060635.1"/>
</dbReference>
<dbReference type="SUPFAM" id="SSF51735">
    <property type="entry name" value="NAD(P)-binding Rossmann-fold domains"/>
    <property type="match status" value="1"/>
</dbReference>
<protein>
    <submittedName>
        <fullName evidence="4">Gfo/Idh/MocA family oxidoreductase</fullName>
    </submittedName>
</protein>
<name>A0A7G9GG65_9FIRM</name>
<reference evidence="4 5" key="1">
    <citation type="submission" date="2020-08" db="EMBL/GenBank/DDBJ databases">
        <authorList>
            <person name="Liu C."/>
            <person name="Sun Q."/>
        </authorList>
    </citation>
    <scope>NUCLEOTIDE SEQUENCE [LARGE SCALE GENOMIC DNA]</scope>
    <source>
        <strain evidence="4 5">NSJ-29</strain>
    </source>
</reference>
<gene>
    <name evidence="4" type="ORF">H9Q79_05785</name>
</gene>
<evidence type="ECO:0000256" key="1">
    <source>
        <dbReference type="ARBA" id="ARBA00023002"/>
    </source>
</evidence>
<feature type="domain" description="Gfo/Idh/MocA-like oxidoreductase N-terminal" evidence="2">
    <location>
        <begin position="7"/>
        <end position="125"/>
    </location>
</feature>
<dbReference type="SUPFAM" id="SSF55347">
    <property type="entry name" value="Glyceraldehyde-3-phosphate dehydrogenase-like, C-terminal domain"/>
    <property type="match status" value="1"/>
</dbReference>
<sequence length="343" mass="39212">MSRVYGVALIGCGHMGEAHIQDIYYKENVRMEYVCDLNQEQAKNFQRRYGAAHICTDYRECAASPAVDIVIIATYAGSHLTILKECLNAGKHVICEKPIAATLKEGDEFLKEVKAHPECKVLVGHILRHNETYQKVAEMIQEDAIGKPIVFRMVQNHHIMDWKKYYSILKESSPLLDCGVHYVDVMRWFTKASVTGVNATGARTEEGVPEQTFNYGIMTLELSDGSVGYYEAGWSNTISSENKKEFIGPKGSIRIIFRKDRQTHQEEGDLIEYYKYPDRTYEMINLPCKRKPTGAQLDYLIKMIETGCPEKPTIEEVYDSFRICLEAQEQVFRKLQKQLTNPA</sequence>
<evidence type="ECO:0000259" key="3">
    <source>
        <dbReference type="Pfam" id="PF22725"/>
    </source>
</evidence>